<dbReference type="InterPro" id="IPR011333">
    <property type="entry name" value="SKP1/BTB/POZ_sf"/>
</dbReference>
<accession>A0A8S9KBJ4</accession>
<feature type="compositionally biased region" description="Basic and acidic residues" evidence="2">
    <location>
        <begin position="39"/>
        <end position="59"/>
    </location>
</feature>
<dbReference type="SUPFAM" id="SSF81382">
    <property type="entry name" value="Skp1 dimerisation domain-like"/>
    <property type="match status" value="1"/>
</dbReference>
<dbReference type="Pfam" id="PF01466">
    <property type="entry name" value="Skp1"/>
    <property type="match status" value="1"/>
</dbReference>
<comment type="caution">
    <text evidence="4">The sequence shown here is derived from an EMBL/GenBank/DDBJ whole genome shotgun (WGS) entry which is preliminary data.</text>
</comment>
<evidence type="ECO:0000313" key="4">
    <source>
        <dbReference type="EMBL" id="KAF2591432.1"/>
    </source>
</evidence>
<dbReference type="Gene3D" id="3.30.710.10">
    <property type="entry name" value="Potassium Channel Kv1.1, Chain A"/>
    <property type="match status" value="1"/>
</dbReference>
<evidence type="ECO:0000256" key="2">
    <source>
        <dbReference type="SAM" id="MobiDB-lite"/>
    </source>
</evidence>
<reference evidence="4" key="1">
    <citation type="submission" date="2019-12" db="EMBL/GenBank/DDBJ databases">
        <title>Genome sequencing and annotation of Brassica cretica.</title>
        <authorList>
            <person name="Studholme D.J."/>
            <person name="Sarris P.F."/>
        </authorList>
    </citation>
    <scope>NUCLEOTIDE SEQUENCE</scope>
    <source>
        <strain evidence="4">PFS-102/07</strain>
        <tissue evidence="4">Leaf</tissue>
    </source>
</reference>
<sequence>MRGSLRLPGGKTIVGNECSTVGGGKRRWAMAKRRRRMKAVTDEEKAIDDGEEDREKRSLMDSGTKLTPAAKYLNIIGLLDLTRRTVAYMIIDKTLEDMCTNIKNDYTPEEETEVRKEHGLSSDFWSLVMLKTVGQDELKASSRLLSFFVDYFNNIALLQLTGVPRLLPAAPVETIWSHFQRSSPPHWRDVSGTFRRETVQPLLPLIGTSTMCLQCDPCVSEAVGFLRINR</sequence>
<dbReference type="AlphaFoldDB" id="A0A8S9KBJ4"/>
<feature type="non-terminal residue" evidence="4">
    <location>
        <position position="1"/>
    </location>
</feature>
<protein>
    <recommendedName>
        <fullName evidence="3">SKP1 component dimerisation domain-containing protein</fullName>
    </recommendedName>
</protein>
<dbReference type="PANTHER" id="PTHR11165">
    <property type="entry name" value="SKP1"/>
    <property type="match status" value="1"/>
</dbReference>
<evidence type="ECO:0000259" key="3">
    <source>
        <dbReference type="Pfam" id="PF01466"/>
    </source>
</evidence>
<dbReference type="EMBL" id="QGKY02000190">
    <property type="protein sequence ID" value="KAF2591432.1"/>
    <property type="molecule type" value="Genomic_DNA"/>
</dbReference>
<dbReference type="GO" id="GO:0006511">
    <property type="term" value="P:ubiquitin-dependent protein catabolic process"/>
    <property type="evidence" value="ECO:0007669"/>
    <property type="project" value="InterPro"/>
</dbReference>
<dbReference type="InterPro" id="IPR016897">
    <property type="entry name" value="SKP1"/>
</dbReference>
<proteinExistence type="predicted"/>
<organism evidence="4">
    <name type="scientific">Brassica cretica</name>
    <name type="common">Mustard</name>
    <dbReference type="NCBI Taxonomy" id="69181"/>
    <lineage>
        <taxon>Eukaryota</taxon>
        <taxon>Viridiplantae</taxon>
        <taxon>Streptophyta</taxon>
        <taxon>Embryophyta</taxon>
        <taxon>Tracheophyta</taxon>
        <taxon>Spermatophyta</taxon>
        <taxon>Magnoliopsida</taxon>
        <taxon>eudicotyledons</taxon>
        <taxon>Gunneridae</taxon>
        <taxon>Pentapetalae</taxon>
        <taxon>rosids</taxon>
        <taxon>malvids</taxon>
        <taxon>Brassicales</taxon>
        <taxon>Brassicaceae</taxon>
        <taxon>Brassiceae</taxon>
        <taxon>Brassica</taxon>
    </lineage>
</organism>
<dbReference type="InterPro" id="IPR036296">
    <property type="entry name" value="SKP1-like_dim_sf"/>
</dbReference>
<evidence type="ECO:0000256" key="1">
    <source>
        <dbReference type="ARBA" id="ARBA00004906"/>
    </source>
</evidence>
<feature type="region of interest" description="Disordered" evidence="2">
    <location>
        <begin position="39"/>
        <end position="61"/>
    </location>
</feature>
<comment type="pathway">
    <text evidence="1">Protein modification; protein ubiquitination.</text>
</comment>
<dbReference type="InterPro" id="IPR016072">
    <property type="entry name" value="Skp1_comp_dimer"/>
</dbReference>
<name>A0A8S9KBJ4_BRACR</name>
<feature type="domain" description="SKP1 component dimerisation" evidence="3">
    <location>
        <begin position="77"/>
        <end position="118"/>
    </location>
</feature>
<gene>
    <name evidence="4" type="ORF">F2Q70_00041899</name>
</gene>